<organism evidence="1 2">
    <name type="scientific">Staphylococcus argenteus</name>
    <dbReference type="NCBI Taxonomy" id="985002"/>
    <lineage>
        <taxon>Bacteria</taxon>
        <taxon>Bacillati</taxon>
        <taxon>Bacillota</taxon>
        <taxon>Bacilli</taxon>
        <taxon>Bacillales</taxon>
        <taxon>Staphylococcaceae</taxon>
        <taxon>Staphylococcus</taxon>
    </lineage>
</organism>
<evidence type="ECO:0000313" key="2">
    <source>
        <dbReference type="Proteomes" id="UP000236509"/>
    </source>
</evidence>
<evidence type="ECO:0000313" key="1">
    <source>
        <dbReference type="EMBL" id="CRI22917.1"/>
    </source>
</evidence>
<dbReference type="RefSeq" id="WP_031788156.1">
    <property type="nucleotide sequence ID" value="NZ_AP018562.1"/>
</dbReference>
<dbReference type="Proteomes" id="UP000236509">
    <property type="component" value="Unassembled WGS sequence"/>
</dbReference>
<name>A0A7U7JT01_9STAP</name>
<reference evidence="1 2" key="1">
    <citation type="submission" date="2015-04" db="EMBL/GenBank/DDBJ databases">
        <authorList>
            <person name="Cao L."/>
            <person name="Gao C.H."/>
        </authorList>
    </citation>
    <scope>NUCLEOTIDE SEQUENCE [LARGE SCALE GENOMIC DNA]</scope>
    <source>
        <strain evidence="1 2">SH3</strain>
    </source>
</reference>
<sequence length="125" mass="14779">MQHYLADSNQRLNVIFSKDSVAAYYQCFNKPFIKEVPPLMCASLWPKFEIFKQYSESELILTKTAIDQSEKIETDMTYVACLEEVKRQQIRHITRYTMTLTLFKNNQHVITITQTFIKVMNQSEI</sequence>
<comment type="caution">
    <text evidence="1">The sequence shown here is derived from an EMBL/GenBank/DDBJ whole genome shotgun (WGS) entry which is preliminary data.</text>
</comment>
<accession>A0A7U7JT01</accession>
<keyword evidence="2" id="KW-1185">Reference proteome</keyword>
<dbReference type="AlphaFoldDB" id="A0A7U7JT01"/>
<dbReference type="EMBL" id="CVOU01000017">
    <property type="protein sequence ID" value="CRI22917.1"/>
    <property type="molecule type" value="Genomic_DNA"/>
</dbReference>
<protein>
    <submittedName>
        <fullName evidence="1">Protein VraC</fullName>
    </submittedName>
</protein>
<proteinExistence type="predicted"/>
<gene>
    <name evidence="1" type="primary">vraC</name>
    <name evidence="1" type="ORF">BN1326_50060</name>
</gene>